<protein>
    <submittedName>
        <fullName evidence="3">L-2-hydroxycarboxylate dehydrogenase (NAD+)</fullName>
        <ecNumber evidence="3">1.1.1.337</ecNumber>
    </submittedName>
</protein>
<dbReference type="InterPro" id="IPR003767">
    <property type="entry name" value="Malate/L-lactate_DH-like"/>
</dbReference>
<gene>
    <name evidence="3" type="ORF">HDA32_003591</name>
</gene>
<dbReference type="PANTHER" id="PTHR11091">
    <property type="entry name" value="OXIDOREDUCTASE-RELATED"/>
    <property type="match status" value="1"/>
</dbReference>
<comment type="similarity">
    <text evidence="1">Belongs to the LDH2/MDH2 oxidoreductase family.</text>
</comment>
<dbReference type="InterPro" id="IPR043144">
    <property type="entry name" value="Mal/L-sulf/L-lact_DH-like_ah"/>
</dbReference>
<dbReference type="Proteomes" id="UP000589036">
    <property type="component" value="Unassembled WGS sequence"/>
</dbReference>
<proteinExistence type="inferred from homology"/>
<evidence type="ECO:0000313" key="4">
    <source>
        <dbReference type="Proteomes" id="UP000589036"/>
    </source>
</evidence>
<organism evidence="3 4">
    <name type="scientific">Spinactinospora alkalitolerans</name>
    <dbReference type="NCBI Taxonomy" id="687207"/>
    <lineage>
        <taxon>Bacteria</taxon>
        <taxon>Bacillati</taxon>
        <taxon>Actinomycetota</taxon>
        <taxon>Actinomycetes</taxon>
        <taxon>Streptosporangiales</taxon>
        <taxon>Nocardiopsidaceae</taxon>
        <taxon>Spinactinospora</taxon>
    </lineage>
</organism>
<dbReference type="AlphaFoldDB" id="A0A852TXJ1"/>
<dbReference type="InterPro" id="IPR036111">
    <property type="entry name" value="Mal/L-sulfo/L-lacto_DH-like_sf"/>
</dbReference>
<dbReference type="GO" id="GO:0102443">
    <property type="term" value="F:L-2-hydroxycarboxylate dehydrogenase (NAD+) activity"/>
    <property type="evidence" value="ECO:0007669"/>
    <property type="project" value="UniProtKB-EC"/>
</dbReference>
<keyword evidence="2 3" id="KW-0560">Oxidoreductase</keyword>
<dbReference type="PANTHER" id="PTHR11091:SF0">
    <property type="entry name" value="MALATE DEHYDROGENASE"/>
    <property type="match status" value="1"/>
</dbReference>
<dbReference type="SUPFAM" id="SSF89733">
    <property type="entry name" value="L-sulfolactate dehydrogenase-like"/>
    <property type="match status" value="1"/>
</dbReference>
<dbReference type="EMBL" id="JACCCC010000001">
    <property type="protein sequence ID" value="NYE48471.1"/>
    <property type="molecule type" value="Genomic_DNA"/>
</dbReference>
<reference evidence="3 4" key="1">
    <citation type="submission" date="2020-07" db="EMBL/GenBank/DDBJ databases">
        <title>Sequencing the genomes of 1000 actinobacteria strains.</title>
        <authorList>
            <person name="Klenk H.-P."/>
        </authorList>
    </citation>
    <scope>NUCLEOTIDE SEQUENCE [LARGE SCALE GENOMIC DNA]</scope>
    <source>
        <strain evidence="3 4">CXB654</strain>
    </source>
</reference>
<evidence type="ECO:0000256" key="1">
    <source>
        <dbReference type="ARBA" id="ARBA00006056"/>
    </source>
</evidence>
<accession>A0A852TXJ1</accession>
<dbReference type="Gene3D" id="3.30.1370.60">
    <property type="entry name" value="Hypothetical oxidoreductase yiak, domain 2"/>
    <property type="match status" value="1"/>
</dbReference>
<dbReference type="EC" id="1.1.1.337" evidence="3"/>
<comment type="caution">
    <text evidence="3">The sequence shown here is derived from an EMBL/GenBank/DDBJ whole genome shotgun (WGS) entry which is preliminary data.</text>
</comment>
<dbReference type="Gene3D" id="1.10.1530.10">
    <property type="match status" value="1"/>
</dbReference>
<name>A0A852TXJ1_9ACTN</name>
<evidence type="ECO:0000256" key="2">
    <source>
        <dbReference type="ARBA" id="ARBA00023002"/>
    </source>
</evidence>
<dbReference type="Pfam" id="PF02615">
    <property type="entry name" value="Ldh_2"/>
    <property type="match status" value="1"/>
</dbReference>
<evidence type="ECO:0000313" key="3">
    <source>
        <dbReference type="EMBL" id="NYE48471.1"/>
    </source>
</evidence>
<dbReference type="RefSeq" id="WP_179644249.1">
    <property type="nucleotide sequence ID" value="NZ_BAAAYY010000004.1"/>
</dbReference>
<sequence>MNQQSELSTVAASALLRASSEIFCAIGVPEADSRLIAVSLVEADRRGTHSHGVMRLPLYIRAVQTGGIVPDAPMRWTRGHGATAVLDAADGFGQVAMAHAVDKARDLVREHATALVAVRGSSHYGAGAYWASQLAREGLMALLASTTGASVTPFGGAEKLLGTNPLTIAFPTGGDDPVVLDMATSAGAYGRIVEAGKEGHEIPEGWAVDADGVPTTDPTAALAGALLPFGGHKGSGLATLLELLAGPLAGGRMAAETTDMWADPSVPMGTGHLLWVVDPAGVHGNAAAVSRAAAFQQRLRDVTPARAVREVLSPGDVEHRNAARNADRVPLPASVLNDLAAMAEQMGTHDPRSADES</sequence>
<dbReference type="InterPro" id="IPR043143">
    <property type="entry name" value="Mal/L-sulf/L-lact_DH-like_NADP"/>
</dbReference>
<keyword evidence="4" id="KW-1185">Reference proteome</keyword>